<comment type="subcellular location">
    <subcellularLocation>
        <location evidence="1">Membrane</location>
        <topology evidence="1">Multi-pass membrane protein</topology>
    </subcellularLocation>
</comment>
<dbReference type="Ensembl" id="ENSEBUT00000007754.1">
    <property type="protein sequence ID" value="ENSEBUP00000007276.1"/>
    <property type="gene ID" value="ENSEBUG00000004752.1"/>
</dbReference>
<name>A0A8C4NG70_EPTBU</name>
<evidence type="ECO:0000256" key="4">
    <source>
        <dbReference type="ARBA" id="ARBA00023136"/>
    </source>
</evidence>
<feature type="transmembrane region" description="Helical" evidence="5">
    <location>
        <begin position="43"/>
        <end position="64"/>
    </location>
</feature>
<reference evidence="7" key="2">
    <citation type="submission" date="2025-09" db="UniProtKB">
        <authorList>
            <consortium name="Ensembl"/>
        </authorList>
    </citation>
    <scope>IDENTIFICATION</scope>
</reference>
<evidence type="ECO:0000259" key="6">
    <source>
        <dbReference type="Pfam" id="PF00892"/>
    </source>
</evidence>
<feature type="domain" description="EamA" evidence="6">
    <location>
        <begin position="24"/>
        <end position="111"/>
    </location>
</feature>
<keyword evidence="2 5" id="KW-0812">Transmembrane</keyword>
<dbReference type="SUPFAM" id="SSF103481">
    <property type="entry name" value="Multidrug resistance efflux transporter EmrE"/>
    <property type="match status" value="2"/>
</dbReference>
<dbReference type="Proteomes" id="UP000694388">
    <property type="component" value="Unplaced"/>
</dbReference>
<evidence type="ECO:0000313" key="7">
    <source>
        <dbReference type="Ensembl" id="ENSEBUP00000007276.1"/>
    </source>
</evidence>
<protein>
    <submittedName>
        <fullName evidence="7">Solute carrier family 35 member G1</fullName>
    </submittedName>
</protein>
<feature type="transmembrane region" description="Helical" evidence="5">
    <location>
        <begin position="161"/>
        <end position="184"/>
    </location>
</feature>
<feature type="domain" description="EamA" evidence="6">
    <location>
        <begin position="131"/>
        <end position="256"/>
    </location>
</feature>
<evidence type="ECO:0000256" key="5">
    <source>
        <dbReference type="SAM" id="Phobius"/>
    </source>
</evidence>
<dbReference type="InterPro" id="IPR000620">
    <property type="entry name" value="EamA_dom"/>
</dbReference>
<dbReference type="OMA" id="TQMALIG"/>
<dbReference type="GO" id="GO:0016020">
    <property type="term" value="C:membrane"/>
    <property type="evidence" value="ECO:0007669"/>
    <property type="project" value="UniProtKB-SubCell"/>
</dbReference>
<dbReference type="AlphaFoldDB" id="A0A8C4NG70"/>
<accession>A0A8C4NG70</accession>
<dbReference type="GeneTree" id="ENSGT00940000153249"/>
<feature type="transmembrane region" description="Helical" evidence="5">
    <location>
        <begin position="244"/>
        <end position="266"/>
    </location>
</feature>
<feature type="transmembrane region" description="Helical" evidence="5">
    <location>
        <begin position="190"/>
        <end position="208"/>
    </location>
</feature>
<evidence type="ECO:0000256" key="2">
    <source>
        <dbReference type="ARBA" id="ARBA00022692"/>
    </source>
</evidence>
<dbReference type="PANTHER" id="PTHR22911:SF6">
    <property type="entry name" value="SOLUTE CARRIER FAMILY 35 MEMBER G1"/>
    <property type="match status" value="1"/>
</dbReference>
<dbReference type="PANTHER" id="PTHR22911">
    <property type="entry name" value="ACYL-MALONYL CONDENSING ENZYME-RELATED"/>
    <property type="match status" value="1"/>
</dbReference>
<sequence length="273" mass="29861">MRMRPCLGRGGRRQFRQEALLTSILELFLRQPFLGYPGTRLFLFLRGALGSTSMLLLYCTVRAIGLAEAILLSHLSPAITILFAWPLLGERWKLSDPPLVILAIVGVLLIVRPHSIFGNEHFENTSTHWQGTVMGIAAAVAASFTLIVLRRLGGRKISVLLSTWAYAMVGFVGSVIALLILIIPNCGRDRWLVIAAGVFGVFGQTLLAKALQLEHAGTVAIARSIDVAFAFLWHVTVLQLPISFWSLGGAACIILCTSGLALRAYWSRKSPQK</sequence>
<dbReference type="Pfam" id="PF00892">
    <property type="entry name" value="EamA"/>
    <property type="match status" value="2"/>
</dbReference>
<keyword evidence="4 5" id="KW-0472">Membrane</keyword>
<reference evidence="7" key="1">
    <citation type="submission" date="2025-08" db="UniProtKB">
        <authorList>
            <consortium name="Ensembl"/>
        </authorList>
    </citation>
    <scope>IDENTIFICATION</scope>
</reference>
<organism evidence="7 8">
    <name type="scientific">Eptatretus burgeri</name>
    <name type="common">Inshore hagfish</name>
    <dbReference type="NCBI Taxonomy" id="7764"/>
    <lineage>
        <taxon>Eukaryota</taxon>
        <taxon>Metazoa</taxon>
        <taxon>Chordata</taxon>
        <taxon>Craniata</taxon>
        <taxon>Vertebrata</taxon>
        <taxon>Cyclostomata</taxon>
        <taxon>Myxini</taxon>
        <taxon>Myxiniformes</taxon>
        <taxon>Myxinidae</taxon>
        <taxon>Eptatretinae</taxon>
        <taxon>Eptatretus</taxon>
    </lineage>
</organism>
<feature type="transmembrane region" description="Helical" evidence="5">
    <location>
        <begin position="129"/>
        <end position="149"/>
    </location>
</feature>
<evidence type="ECO:0000256" key="1">
    <source>
        <dbReference type="ARBA" id="ARBA00004141"/>
    </source>
</evidence>
<evidence type="ECO:0000313" key="8">
    <source>
        <dbReference type="Proteomes" id="UP000694388"/>
    </source>
</evidence>
<keyword evidence="3 5" id="KW-1133">Transmembrane helix</keyword>
<evidence type="ECO:0000256" key="3">
    <source>
        <dbReference type="ARBA" id="ARBA00022989"/>
    </source>
</evidence>
<dbReference type="InterPro" id="IPR037185">
    <property type="entry name" value="EmrE-like"/>
</dbReference>
<keyword evidence="8" id="KW-1185">Reference proteome</keyword>
<proteinExistence type="predicted"/>
<feature type="transmembrane region" description="Helical" evidence="5">
    <location>
        <begin position="100"/>
        <end position="117"/>
    </location>
</feature>
<feature type="transmembrane region" description="Helical" evidence="5">
    <location>
        <begin position="70"/>
        <end position="88"/>
    </location>
</feature>